<dbReference type="NCBIfam" id="TIGR03696">
    <property type="entry name" value="Rhs_assc_core"/>
    <property type="match status" value="1"/>
</dbReference>
<dbReference type="RefSeq" id="WP_217838534.1">
    <property type="nucleotide sequence ID" value="NZ_JABWRE020000001.1"/>
</dbReference>
<reference evidence="5" key="1">
    <citation type="journal article" date="2020" name="Microorganisms">
        <title>Reliable Identification of Environmental Pseudomonas Isolates Using the rpoD Gene.</title>
        <authorList>
            <consortium name="The Broad Institute Genome Sequencing Platform"/>
            <person name="Girard L."/>
            <person name="Lood C."/>
            <person name="Rokni-Zadeh H."/>
            <person name="van Noort V."/>
            <person name="Lavigne R."/>
            <person name="De Mot R."/>
        </authorList>
    </citation>
    <scope>NUCLEOTIDE SEQUENCE</scope>
    <source>
        <strain evidence="5">SWRI10</strain>
    </source>
</reference>
<keyword evidence="3" id="KW-0472">Membrane</keyword>
<keyword evidence="3" id="KW-1133">Transmembrane helix</keyword>
<reference evidence="5" key="2">
    <citation type="submission" date="2021-06" db="EMBL/GenBank/DDBJ databases">
        <title>Updating the genus Pseudomonas: Description of 43 new species and partition of the Pseudomonas putida group.</title>
        <authorList>
            <person name="Girard L."/>
            <person name="Lood C."/>
            <person name="Vandamme P."/>
            <person name="Rokni-Zadeh H."/>
            <person name="Van Noort V."/>
            <person name="Hofte M."/>
            <person name="Lavigne R."/>
            <person name="De Mot R."/>
        </authorList>
    </citation>
    <scope>NUCLEOTIDE SEQUENCE</scope>
    <source>
        <strain evidence="5">SWRI10</strain>
    </source>
</reference>
<dbReference type="Pfam" id="PF05593">
    <property type="entry name" value="RHS_repeat"/>
    <property type="match status" value="1"/>
</dbReference>
<comment type="caution">
    <text evidence="5">The sequence shown here is derived from an EMBL/GenBank/DDBJ whole genome shotgun (WGS) entry which is preliminary data.</text>
</comment>
<gene>
    <name evidence="5" type="ORF">HU737_015020</name>
</gene>
<protein>
    <recommendedName>
        <fullName evidence="4">Teneurin-like YD-shell domain-containing protein</fullName>
    </recommendedName>
</protein>
<evidence type="ECO:0000313" key="6">
    <source>
        <dbReference type="Proteomes" id="UP000599879"/>
    </source>
</evidence>
<dbReference type="PANTHER" id="PTHR32305:SF15">
    <property type="entry name" value="PROTEIN RHSA-RELATED"/>
    <property type="match status" value="1"/>
</dbReference>
<dbReference type="EMBL" id="JABWRE020000001">
    <property type="protein sequence ID" value="MBV4537286.1"/>
    <property type="molecule type" value="Genomic_DNA"/>
</dbReference>
<accession>A0A9E2WLS9</accession>
<dbReference type="InterPro" id="IPR022385">
    <property type="entry name" value="Rhs_assc_core"/>
</dbReference>
<evidence type="ECO:0000256" key="3">
    <source>
        <dbReference type="SAM" id="Phobius"/>
    </source>
</evidence>
<dbReference type="Pfam" id="PF25023">
    <property type="entry name" value="TEN_YD-shell"/>
    <property type="match status" value="1"/>
</dbReference>
<sequence length="1639" mass="182896">MTATTALHSNAFNFMSFLQSGVDPRTGQYTVSLNLPQVEANALLGPSLPLALFFNPLNQQDTGYGKGWNLQLSQFTPDTQVAALHTGESFLVTSRNGAQMLMEEKKLDSFHLDEVADGGSTHYLVEHRSGLLEKLQIRAASRPVALPVEVWTRQTLPLKFTYASFESDGQTYDRLASIEGSDVEGVYAPLLEIKRDESKRQVEITLNPQGAAATQVRFVMQLDTQGRVIELQLPTVDGNQAKWRFMYTVSHTYNCLAEVRTPTGAWELITYDPVGHKRSNNLPGTLPRVSKHEVRPGNADEVPKAGASCNQIVSYAYTVNTEEDGYQADNNFLGANLALGEPTPGLDILYKHPNPYRYGSVETLLSADGKTSLRSIERHFNKFHLLTREITSQGPADDLHIQTVETSYAYTEGKPFKDQPAYCQLPLTTTTTWRKAKTDTARTEVLKRTYHDDGNLHTVEHPSGVVETSLWYPAAGEIDKCPADPSGFVRHLKSKTVTPAKPGQTLDAPILSQGYRYRTLPAYEGNASTTAWHVVEVETLDQINEGGAVIQPLQSTQYKYFERIEQPLTYGRLEEHTLTMNDLPTKTSYTYATRAPTFATHDNNETVLVTTQTVTGHDNSATNIIKKTTTSEHSLLTGELLLSEDEEGVQVSYQYDLLRRISTEAVAPGTDHAATRHYHYALCANDNDRAQQTFITAHGITTVTHLDGLGHPVKEHRDHIDEADLKRSFVIQAIEYDNFGRVTKTLKYDFDGAKSLPTLRHRYAYDHWSQQNWVEQPDGVQEHTLNDMVGANAAQTRTVETWRQSAGEAPQISSRRKTWFNVFGKPDKIERLNRHGVSAGTQRYEYNGLGQCVKETDEHRNSTRFTYDPWERVTQIQLPDNAKVKRAYAMHSSEDLPTKVQITYAGPAGQTDPLIELGSKTYDGVDRVTQITTGTRTQKLDYDEGKRLPKQRITAAERILKFDYLPTLTDLPLNTTLMGEAKAEFQSEFTFDNVRANLLSATNQHGVRRFGYDWNNRQKSETWEENGKAVFNREKRHSLRGLVLSEAATDFAPTRWHYDDKGRVIRIEQTPLSVEIGYDSLGRPNSVELKKTAKAGPLNKTTIEYDEHDREVLRTLTLDNQAIRTVTQTWGLDDLLRRRELKEGSSLLLGESFGYDTHKRLSTHEYRGTLLPKDALGRNIIKQSFIFDAFDNIVCYRSDFDNGEDELTEHLANVSNPTQLQSIIHHPARKNPMPPLRYTPDGHLEQDEQGRLLAYDALGHLLQVTNGSTDQQPHSTYRYDALGQLLYTKRGADGDETRLIFEENRLRFAIRGAHKIQWLHALDIPLAQQGPASSESPLLLHCNANGSIITEAADATRQDASYSSYGALSSDAEQWSSLLGFNGELIDPATGWYLLGSGYRTYNPTLMRFHSPDSLSPFGKGGINDYGYAQGNPIAFRDPTGHFAQGIALTRAYERTAYSAGARGIELTSAYETESERYYRYRRYEYEAAVKRAEEEMQKAKKGILAKIIGVGIASIILSVASLGVGIYFTGLLSAMTLMNVVSTSLTIASTVVSAVGFAKNDEGMMQAADILDYVSMGTAALDLSLTLATAKATKAAMMAQKTFKASSPALSSSTRPKSNAMPTQGSSDVHAFRHYTIA</sequence>
<feature type="transmembrane region" description="Helical" evidence="3">
    <location>
        <begin position="1504"/>
        <end position="1529"/>
    </location>
</feature>
<feature type="region of interest" description="Disordered" evidence="2">
    <location>
        <begin position="1608"/>
        <end position="1627"/>
    </location>
</feature>
<evidence type="ECO:0000256" key="1">
    <source>
        <dbReference type="ARBA" id="ARBA00022737"/>
    </source>
</evidence>
<evidence type="ECO:0000313" key="5">
    <source>
        <dbReference type="EMBL" id="MBV4537286.1"/>
    </source>
</evidence>
<dbReference type="InterPro" id="IPR006530">
    <property type="entry name" value="YD"/>
</dbReference>
<feature type="compositionally biased region" description="Polar residues" evidence="2">
    <location>
        <begin position="1609"/>
        <end position="1627"/>
    </location>
</feature>
<dbReference type="Proteomes" id="UP000599879">
    <property type="component" value="Unassembled WGS sequence"/>
</dbReference>
<keyword evidence="3" id="KW-0812">Transmembrane</keyword>
<dbReference type="InterPro" id="IPR031325">
    <property type="entry name" value="RHS_repeat"/>
</dbReference>
<dbReference type="InterPro" id="IPR050708">
    <property type="entry name" value="T6SS_VgrG/RHS"/>
</dbReference>
<evidence type="ECO:0000259" key="4">
    <source>
        <dbReference type="Pfam" id="PF25023"/>
    </source>
</evidence>
<dbReference type="PANTHER" id="PTHR32305">
    <property type="match status" value="1"/>
</dbReference>
<feature type="domain" description="Teneurin-like YD-shell" evidence="4">
    <location>
        <begin position="1237"/>
        <end position="1413"/>
    </location>
</feature>
<keyword evidence="1" id="KW-0677">Repeat</keyword>
<dbReference type="NCBIfam" id="TIGR01643">
    <property type="entry name" value="YD_repeat_2x"/>
    <property type="match status" value="1"/>
</dbReference>
<evidence type="ECO:0000256" key="2">
    <source>
        <dbReference type="SAM" id="MobiDB-lite"/>
    </source>
</evidence>
<organism evidence="5 6">
    <name type="scientific">Pseudomonas urmiensis</name>
    <dbReference type="NCBI Taxonomy" id="2745493"/>
    <lineage>
        <taxon>Bacteria</taxon>
        <taxon>Pseudomonadati</taxon>
        <taxon>Pseudomonadota</taxon>
        <taxon>Gammaproteobacteria</taxon>
        <taxon>Pseudomonadales</taxon>
        <taxon>Pseudomonadaceae</taxon>
        <taxon>Pseudomonas</taxon>
    </lineage>
</organism>
<feature type="transmembrane region" description="Helical" evidence="3">
    <location>
        <begin position="1541"/>
        <end position="1559"/>
    </location>
</feature>
<feature type="transmembrane region" description="Helical" evidence="3">
    <location>
        <begin position="1571"/>
        <end position="1591"/>
    </location>
</feature>
<proteinExistence type="predicted"/>
<dbReference type="InterPro" id="IPR056823">
    <property type="entry name" value="TEN-like_YD-shell"/>
</dbReference>
<name>A0A9E2WLS9_9PSED</name>